<name>A0A2A4G9I7_9FLAO</name>
<gene>
    <name evidence="7" type="ORF">B7P33_09050</name>
</gene>
<keyword evidence="4" id="KW-0106">Calcium</keyword>
<dbReference type="InterPro" id="IPR024607">
    <property type="entry name" value="Sulfatase_CS"/>
</dbReference>
<dbReference type="PROSITE" id="PS00523">
    <property type="entry name" value="SULFATASE_1"/>
    <property type="match status" value="1"/>
</dbReference>
<dbReference type="PANTHER" id="PTHR42693">
    <property type="entry name" value="ARYLSULFATASE FAMILY MEMBER"/>
    <property type="match status" value="1"/>
</dbReference>
<dbReference type="InterPro" id="IPR000917">
    <property type="entry name" value="Sulfatase_N"/>
</dbReference>
<dbReference type="GO" id="GO:0004065">
    <property type="term" value="F:arylsulfatase activity"/>
    <property type="evidence" value="ECO:0007669"/>
    <property type="project" value="TreeGrafter"/>
</dbReference>
<dbReference type="OrthoDB" id="9789742at2"/>
<feature type="domain" description="Sulfatase N-terminal" evidence="6">
    <location>
        <begin position="26"/>
        <end position="309"/>
    </location>
</feature>
<sequence>MKYVITLAVFLSTLSISQAQEKAERPNVLWIYLEDVSGWFSSYGDTLIQTPNMDALAQSGIRFDRYYATAGVCSPSRSAVVTGMMQTSIGAHHHRSARSNFRGLQYDEYDKNELPDHVVPLPIRFKQAGYWTFNDGNKDDYNFEWDAKAFYDYYNPKPWGLQKFINGECLAGNTDGKPFFGQIQLGGGKLRNRAPKIIDPSTVSVPPYYPDVAEVRKEIAHHYDCLLETDKQVGQIIDYLKENGLYENTVIFMFSDHGMKLHRHKQFLYEGGIRLPFVLSGPGINGQQINSDLISGIDISATSLAVAGIGIPASMEGRDILSATYQERTHVIAARDRCDETIDKIRAVITPKYKYLLNYYPERPYMQPSYKDPWPVSKKFRAMMAAGEMNTTQLLFFGPTKAPEELYDLENDPHEIHNLAQDPNYKNELEQHRKLLFQWIAETGDQGQIPESDLALKCVMERRGAHKCIAPEYDRVKASMDSEK</sequence>
<dbReference type="RefSeq" id="WP_097440546.1">
    <property type="nucleotide sequence ID" value="NZ_KZ300476.1"/>
</dbReference>
<organism evidence="7 8">
    <name type="scientific">Sediminicola luteus</name>
    <dbReference type="NCBI Taxonomy" id="319238"/>
    <lineage>
        <taxon>Bacteria</taxon>
        <taxon>Pseudomonadati</taxon>
        <taxon>Bacteroidota</taxon>
        <taxon>Flavobacteriia</taxon>
        <taxon>Flavobacteriales</taxon>
        <taxon>Flavobacteriaceae</taxon>
        <taxon>Sediminicola</taxon>
    </lineage>
</organism>
<keyword evidence="2" id="KW-0479">Metal-binding</keyword>
<protein>
    <submittedName>
        <fullName evidence="7">Sulfatase</fullName>
    </submittedName>
</protein>
<feature type="signal peptide" evidence="5">
    <location>
        <begin position="1"/>
        <end position="19"/>
    </location>
</feature>
<dbReference type="InterPro" id="IPR017850">
    <property type="entry name" value="Alkaline_phosphatase_core_sf"/>
</dbReference>
<dbReference type="PANTHER" id="PTHR42693:SF53">
    <property type="entry name" value="ENDO-4-O-SULFATASE"/>
    <property type="match status" value="1"/>
</dbReference>
<dbReference type="SUPFAM" id="SSF53649">
    <property type="entry name" value="Alkaline phosphatase-like"/>
    <property type="match status" value="1"/>
</dbReference>
<accession>A0A2A4G9I7</accession>
<dbReference type="InterPro" id="IPR050738">
    <property type="entry name" value="Sulfatase"/>
</dbReference>
<dbReference type="Proteomes" id="UP000219559">
    <property type="component" value="Unassembled WGS sequence"/>
</dbReference>
<dbReference type="GO" id="GO:0046872">
    <property type="term" value="F:metal ion binding"/>
    <property type="evidence" value="ECO:0007669"/>
    <property type="project" value="UniProtKB-KW"/>
</dbReference>
<dbReference type="EMBL" id="NBWU01000003">
    <property type="protein sequence ID" value="PCE64425.1"/>
    <property type="molecule type" value="Genomic_DNA"/>
</dbReference>
<comment type="caution">
    <text evidence="7">The sequence shown here is derived from an EMBL/GenBank/DDBJ whole genome shotgun (WGS) entry which is preliminary data.</text>
</comment>
<evidence type="ECO:0000256" key="3">
    <source>
        <dbReference type="ARBA" id="ARBA00022801"/>
    </source>
</evidence>
<reference evidence="7 8" key="1">
    <citation type="submission" date="2017-04" db="EMBL/GenBank/DDBJ databases">
        <title>A new member of the family Flavobacteriaceae isolated from ascidians.</title>
        <authorList>
            <person name="Chen L."/>
        </authorList>
    </citation>
    <scope>NUCLEOTIDE SEQUENCE [LARGE SCALE GENOMIC DNA]</scope>
    <source>
        <strain evidence="7 8">HQA918</strain>
    </source>
</reference>
<evidence type="ECO:0000256" key="2">
    <source>
        <dbReference type="ARBA" id="ARBA00022723"/>
    </source>
</evidence>
<evidence type="ECO:0000259" key="6">
    <source>
        <dbReference type="Pfam" id="PF00884"/>
    </source>
</evidence>
<evidence type="ECO:0000256" key="1">
    <source>
        <dbReference type="ARBA" id="ARBA00008779"/>
    </source>
</evidence>
<keyword evidence="3" id="KW-0378">Hydrolase</keyword>
<dbReference type="CDD" id="cd16027">
    <property type="entry name" value="SGSH"/>
    <property type="match status" value="1"/>
</dbReference>
<evidence type="ECO:0000313" key="7">
    <source>
        <dbReference type="EMBL" id="PCE64425.1"/>
    </source>
</evidence>
<dbReference type="Gene3D" id="3.40.720.10">
    <property type="entry name" value="Alkaline Phosphatase, subunit A"/>
    <property type="match status" value="1"/>
</dbReference>
<proteinExistence type="inferred from homology"/>
<keyword evidence="5" id="KW-0732">Signal</keyword>
<evidence type="ECO:0000256" key="5">
    <source>
        <dbReference type="SAM" id="SignalP"/>
    </source>
</evidence>
<dbReference type="AlphaFoldDB" id="A0A2A4G9I7"/>
<dbReference type="Pfam" id="PF00884">
    <property type="entry name" value="Sulfatase"/>
    <property type="match status" value="1"/>
</dbReference>
<evidence type="ECO:0000256" key="4">
    <source>
        <dbReference type="ARBA" id="ARBA00022837"/>
    </source>
</evidence>
<keyword evidence="8" id="KW-1185">Reference proteome</keyword>
<evidence type="ECO:0000313" key="8">
    <source>
        <dbReference type="Proteomes" id="UP000219559"/>
    </source>
</evidence>
<comment type="similarity">
    <text evidence="1">Belongs to the sulfatase family.</text>
</comment>
<feature type="chain" id="PRO_5013399767" evidence="5">
    <location>
        <begin position="20"/>
        <end position="484"/>
    </location>
</feature>